<dbReference type="EC" id="1.1.99.-" evidence="6"/>
<organism evidence="6 7">
    <name type="scientific">Candidatus Nitrotoga arctica</name>
    <dbReference type="NCBI Taxonomy" id="453162"/>
    <lineage>
        <taxon>Bacteria</taxon>
        <taxon>Pseudomonadati</taxon>
        <taxon>Pseudomonadota</taxon>
        <taxon>Betaproteobacteria</taxon>
        <taxon>Nitrosomonadales</taxon>
        <taxon>Gallionellaceae</taxon>
        <taxon>Candidatus Nitrotoga</taxon>
    </lineage>
</organism>
<evidence type="ECO:0000256" key="1">
    <source>
        <dbReference type="ARBA" id="ARBA00001974"/>
    </source>
</evidence>
<dbReference type="EMBL" id="OU912926">
    <property type="protein sequence ID" value="CAG9933319.1"/>
    <property type="molecule type" value="Genomic_DNA"/>
</dbReference>
<evidence type="ECO:0000313" key="7">
    <source>
        <dbReference type="Proteomes" id="UP000839052"/>
    </source>
</evidence>
<evidence type="ECO:0000256" key="2">
    <source>
        <dbReference type="ARBA" id="ARBA00010790"/>
    </source>
</evidence>
<evidence type="ECO:0000256" key="3">
    <source>
        <dbReference type="ARBA" id="ARBA00022630"/>
    </source>
</evidence>
<comment type="cofactor">
    <cofactor evidence="1">
        <name>FAD</name>
        <dbReference type="ChEBI" id="CHEBI:57692"/>
    </cofactor>
</comment>
<dbReference type="Gene3D" id="3.30.560.10">
    <property type="entry name" value="Glucose Oxidase, domain 3"/>
    <property type="match status" value="1"/>
</dbReference>
<protein>
    <submittedName>
        <fullName evidence="6">Alcohol dehydrogenase (Acceptor)</fullName>
        <ecNumber evidence="6">1.1.99.-</ecNumber>
    </submittedName>
</protein>
<dbReference type="InterPro" id="IPR007867">
    <property type="entry name" value="GMC_OxRtase_C"/>
</dbReference>
<dbReference type="SUPFAM" id="SSF54373">
    <property type="entry name" value="FAD-linked reductases, C-terminal domain"/>
    <property type="match status" value="1"/>
</dbReference>
<dbReference type="InterPro" id="IPR036188">
    <property type="entry name" value="FAD/NAD-bd_sf"/>
</dbReference>
<dbReference type="RefSeq" id="WP_239797121.1">
    <property type="nucleotide sequence ID" value="NZ_OU912926.1"/>
</dbReference>
<feature type="domain" description="Glucose-methanol-choline oxidoreductase N-terminal" evidence="5">
    <location>
        <begin position="253"/>
        <end position="267"/>
    </location>
</feature>
<dbReference type="Proteomes" id="UP000839052">
    <property type="component" value="Chromosome"/>
</dbReference>
<dbReference type="PIRSF" id="PIRSF000137">
    <property type="entry name" value="Alcohol_oxidase"/>
    <property type="match status" value="1"/>
</dbReference>
<evidence type="ECO:0000259" key="5">
    <source>
        <dbReference type="PROSITE" id="PS00624"/>
    </source>
</evidence>
<keyword evidence="4" id="KW-0274">FAD</keyword>
<dbReference type="PANTHER" id="PTHR11552:SF147">
    <property type="entry name" value="CHOLINE DEHYDROGENASE, MITOCHONDRIAL"/>
    <property type="match status" value="1"/>
</dbReference>
<reference evidence="6 7" key="1">
    <citation type="submission" date="2021-10" db="EMBL/GenBank/DDBJ databases">
        <authorList>
            <person name="Koch H."/>
        </authorList>
    </citation>
    <scope>NUCLEOTIDE SEQUENCE [LARGE SCALE GENOMIC DNA]</scope>
    <source>
        <strain evidence="6">6680</strain>
    </source>
</reference>
<sequence length="538" mass="57219">MSSSHYVVVGAGTAGPVIASRLSEDPAVNVVLLEAGKENVYEASRTQGAFFKLFGSEADWQYETTAQAGIGGRAITHPRGKAVGGSCLLNIGAWLRGVPGDYDRWAHEGAAGWDGAEALRTYVRIEDTDRGPSEWRGSGGPITLSDLPAPTALADDLLFAFTEAGYGPRGDVDGATPYVADRYQSIFKARTRRTPADAYLTDEVRARPNLRIITEATVTKVLFDGTRASGVAYEKGGTEHVLNAEREVILSAGTINTPQLLMLSGVGPAAHLREHGIEVIADVPGVGENLHDHPTAPVVVTAPRGVGGSYLADPTSDEALAQWRSDRSGPAAFFSQNGVGFVSRTGGSLVPDYELLFDYNPAIASNSPVGGPTAEAGEVEQRNGYKIWAVLLHPKSRGTLRLASADSHEKPIIDPGYLSDPDDRAQLVEAMRHAQKLTQTPSLARYTETVYPAVDADDSVFHEAILSSMYTTYHLAGTARMGDLSDPLTVVDPQLRVRGVTGLRVADASVIPTLISGHTIAPSVMIGERAAQLIRNAD</sequence>
<evidence type="ECO:0000256" key="4">
    <source>
        <dbReference type="ARBA" id="ARBA00022827"/>
    </source>
</evidence>
<comment type="similarity">
    <text evidence="2">Belongs to the GMC oxidoreductase family.</text>
</comment>
<keyword evidence="3" id="KW-0285">Flavoprotein</keyword>
<dbReference type="InterPro" id="IPR012132">
    <property type="entry name" value="GMC_OxRdtase"/>
</dbReference>
<dbReference type="Pfam" id="PF00732">
    <property type="entry name" value="GMC_oxred_N"/>
    <property type="match status" value="1"/>
</dbReference>
<evidence type="ECO:0000313" key="6">
    <source>
        <dbReference type="EMBL" id="CAG9933319.1"/>
    </source>
</evidence>
<dbReference type="GO" id="GO:0016491">
    <property type="term" value="F:oxidoreductase activity"/>
    <property type="evidence" value="ECO:0007669"/>
    <property type="project" value="UniProtKB-KW"/>
</dbReference>
<dbReference type="PROSITE" id="PS00624">
    <property type="entry name" value="GMC_OXRED_2"/>
    <property type="match status" value="1"/>
</dbReference>
<gene>
    <name evidence="6" type="primary">alkJ</name>
    <name evidence="6" type="ORF">NTG6680_2070</name>
</gene>
<name>A0ABM8Z0D3_9PROT</name>
<dbReference type="SUPFAM" id="SSF51905">
    <property type="entry name" value="FAD/NAD(P)-binding domain"/>
    <property type="match status" value="1"/>
</dbReference>
<dbReference type="PANTHER" id="PTHR11552">
    <property type="entry name" value="GLUCOSE-METHANOL-CHOLINE GMC OXIDOREDUCTASE"/>
    <property type="match status" value="1"/>
</dbReference>
<dbReference type="Pfam" id="PF05199">
    <property type="entry name" value="GMC_oxred_C"/>
    <property type="match status" value="1"/>
</dbReference>
<keyword evidence="6" id="KW-0560">Oxidoreductase</keyword>
<proteinExistence type="inferred from homology"/>
<dbReference type="Gene3D" id="3.50.50.60">
    <property type="entry name" value="FAD/NAD(P)-binding domain"/>
    <property type="match status" value="1"/>
</dbReference>
<keyword evidence="7" id="KW-1185">Reference proteome</keyword>
<dbReference type="InterPro" id="IPR000172">
    <property type="entry name" value="GMC_OxRdtase_N"/>
</dbReference>
<accession>A0ABM8Z0D3</accession>